<dbReference type="Proteomes" id="UP000186817">
    <property type="component" value="Unassembled WGS sequence"/>
</dbReference>
<evidence type="ECO:0000313" key="4">
    <source>
        <dbReference type="Proteomes" id="UP000186817"/>
    </source>
</evidence>
<evidence type="ECO:0000256" key="1">
    <source>
        <dbReference type="SAM" id="MobiDB-lite"/>
    </source>
</evidence>
<feature type="transmembrane region" description="Helical" evidence="2">
    <location>
        <begin position="982"/>
        <end position="999"/>
    </location>
</feature>
<feature type="region of interest" description="Disordered" evidence="1">
    <location>
        <begin position="1074"/>
        <end position="1110"/>
    </location>
</feature>
<dbReference type="OrthoDB" id="427333at2759"/>
<organism evidence="3 4">
    <name type="scientific">Symbiodinium microadriaticum</name>
    <name type="common">Dinoflagellate</name>
    <name type="synonym">Zooxanthella microadriatica</name>
    <dbReference type="NCBI Taxonomy" id="2951"/>
    <lineage>
        <taxon>Eukaryota</taxon>
        <taxon>Sar</taxon>
        <taxon>Alveolata</taxon>
        <taxon>Dinophyceae</taxon>
        <taxon>Suessiales</taxon>
        <taxon>Symbiodiniaceae</taxon>
        <taxon>Symbiodinium</taxon>
    </lineage>
</organism>
<dbReference type="EMBL" id="LSRX01000769">
    <property type="protein sequence ID" value="OLP89273.1"/>
    <property type="molecule type" value="Genomic_DNA"/>
</dbReference>
<comment type="caution">
    <text evidence="3">The sequence shown here is derived from an EMBL/GenBank/DDBJ whole genome shotgun (WGS) entry which is preliminary data.</text>
</comment>
<evidence type="ECO:0000313" key="3">
    <source>
        <dbReference type="EMBL" id="OLP89273.1"/>
    </source>
</evidence>
<proteinExistence type="predicted"/>
<name>A0A1Q9D285_SYMMI</name>
<feature type="transmembrane region" description="Helical" evidence="2">
    <location>
        <begin position="1006"/>
        <end position="1026"/>
    </location>
</feature>
<protein>
    <submittedName>
        <fullName evidence="3">Uncharacterized protein</fullName>
    </submittedName>
</protein>
<reference evidence="3 4" key="1">
    <citation type="submission" date="2016-02" db="EMBL/GenBank/DDBJ databases">
        <title>Genome analysis of coral dinoflagellate symbionts highlights evolutionary adaptations to a symbiotic lifestyle.</title>
        <authorList>
            <person name="Aranda M."/>
            <person name="Li Y."/>
            <person name="Liew Y.J."/>
            <person name="Baumgarten S."/>
            <person name="Simakov O."/>
            <person name="Wilson M."/>
            <person name="Piel J."/>
            <person name="Ashoor H."/>
            <person name="Bougouffa S."/>
            <person name="Bajic V.B."/>
            <person name="Ryu T."/>
            <person name="Ravasi T."/>
            <person name="Bayer T."/>
            <person name="Micklem G."/>
            <person name="Kim H."/>
            <person name="Bhak J."/>
            <person name="Lajeunesse T.C."/>
            <person name="Voolstra C.R."/>
        </authorList>
    </citation>
    <scope>NUCLEOTIDE SEQUENCE [LARGE SCALE GENOMIC DNA]</scope>
    <source>
        <strain evidence="3 4">CCMP2467</strain>
    </source>
</reference>
<sequence>MIELVGWKRYEVNSMVRFSGVTERSVPSAEDAMREACGLQPRQRSDQVHADINVPADKSSQDERDHLHEQLKNVLPAIMEHCLEKSKSFITKGMWKYIKLPPDHPSHMGLWDALLRHNLLCKLEQKNDEYKDAAMPIISFDAAFRQLMPIQADSPQITHEEVHVHDLEAARQNIIGNGDRESNVVKKVTENEKMLTRVMEIDISEEMHQTMEACAKNRDEIIRDELKMSRKQGKKLLHQVYERVIAIEKMSNPAASTQFYLYAAVEDYVLASLEPCAMVEKRQLFFKELCASPVERVEEQIDAELLKRGNCIPLAVARLLPAKKAQILQALTAANHKNAEAEQSGSRCYNFLLKEMSIWAAPQLGLDTPKPGNYNLSMEDKGTPLHRLLLLPQLVQFSEEAIDSNTIVSLQLFENDVEREQAKQTRLDDECDIGGSEGEEPVVHPGDHLLSLLCKEVQQLTSNCTKQRKCPFCPFRSFHWPSRVNKHVPQYHTAAQQYVANGTKQLKLRCALYDQDQTLGAGSESESYIPVDLDSLLVLGRPGCTVLLRISALLAKYWRRYATWVKTTPGGVFLRKIMNKLNMVDHSMGAEHWGGTYRGSDSRPLNQIERTRRTSMETSSMQKGKASKTVEDLDPTVPFRCRLEFIEALAALSAVFSEEFLPNYTSRTADVEKVRKWNLKRPAAPKKTARKRTVFTAERAFCLRRQPKRFGDGKSVCARVAMLSSQDWLMGQLRKLPNEREIGGATLGDRFLPRVDSQPSIAICRRKEVATRFYNVLILQRESFQQNSFSAACLLVHVLLHALSFQFELPRNRIWTKPMIWREFRVHNALFAMRHLVATALGIWAPDWWLRQPGIGAVAAKVCLVLATCKAADITTEQIGSTDDRTTNSMPYPKKTPETLEKVAKRFYAKSQFAATALAVFGTPSSSFCAILAIEIASFLMTLVRKGIIEARTYHILYAASLFIMFPVLVATLHSGDAVAEAATLRCLFVGALGIDIRIKYRFSKYTAWLVAIPAGYILADTLSMYANTKLFFAWPGMMWSASDTLRGFFQARQQSNAFTAAHEGEVSKEILNESPVTSQSEAVEGLEGSSAKEADAAGHSFPYVTPSLG</sequence>
<gene>
    <name evidence="3" type="ORF">AK812_SmicGene29274</name>
</gene>
<dbReference type="AlphaFoldDB" id="A0A1Q9D285"/>
<keyword evidence="2" id="KW-1133">Transmembrane helix</keyword>
<accession>A0A1Q9D285</accession>
<keyword evidence="4" id="KW-1185">Reference proteome</keyword>
<keyword evidence="2" id="KW-0472">Membrane</keyword>
<evidence type="ECO:0000256" key="2">
    <source>
        <dbReference type="SAM" id="Phobius"/>
    </source>
</evidence>
<keyword evidence="2" id="KW-0812">Transmembrane</keyword>
<feature type="transmembrane region" description="Helical" evidence="2">
    <location>
        <begin position="956"/>
        <end position="976"/>
    </location>
</feature>